<feature type="region of interest" description="Disordered" evidence="3">
    <location>
        <begin position="1"/>
        <end position="23"/>
    </location>
</feature>
<accession>A0A179A0C7</accession>
<dbReference type="Pfam" id="PF00389">
    <property type="entry name" value="2-Hacid_dh"/>
    <property type="match status" value="1"/>
</dbReference>
<dbReference type="InterPro" id="IPR029752">
    <property type="entry name" value="D-isomer_DH_CS1"/>
</dbReference>
<dbReference type="OrthoDB" id="9991913at2759"/>
<dbReference type="SUPFAM" id="SSF52283">
    <property type="entry name" value="Formate/glycerate dehydrogenase catalytic domain-like"/>
    <property type="match status" value="1"/>
</dbReference>
<dbReference type="SUPFAM" id="SSF51735">
    <property type="entry name" value="NAD(P)-binding Rossmann-fold domains"/>
    <property type="match status" value="1"/>
</dbReference>
<evidence type="ECO:0000256" key="1">
    <source>
        <dbReference type="ARBA" id="ARBA00023002"/>
    </source>
</evidence>
<name>A0A179A0C7_9EURO</name>
<organism evidence="6 7">
    <name type="scientific">Fonsecaea erecta</name>
    <dbReference type="NCBI Taxonomy" id="1367422"/>
    <lineage>
        <taxon>Eukaryota</taxon>
        <taxon>Fungi</taxon>
        <taxon>Dikarya</taxon>
        <taxon>Ascomycota</taxon>
        <taxon>Pezizomycotina</taxon>
        <taxon>Eurotiomycetes</taxon>
        <taxon>Chaetothyriomycetidae</taxon>
        <taxon>Chaetothyriales</taxon>
        <taxon>Herpotrichiellaceae</taxon>
        <taxon>Fonsecaea</taxon>
    </lineage>
</organism>
<dbReference type="Pfam" id="PF02826">
    <property type="entry name" value="2-Hacid_dh_C"/>
    <property type="match status" value="1"/>
</dbReference>
<evidence type="ECO:0000259" key="4">
    <source>
        <dbReference type="Pfam" id="PF00389"/>
    </source>
</evidence>
<dbReference type="STRING" id="1367422.A0A179A0C7"/>
<dbReference type="InterPro" id="IPR050223">
    <property type="entry name" value="D-isomer_2-hydroxyacid_DH"/>
</dbReference>
<feature type="domain" description="D-isomer specific 2-hydroxyacid dehydrogenase NAD-binding" evidence="5">
    <location>
        <begin position="155"/>
        <end position="341"/>
    </location>
</feature>
<dbReference type="Gene3D" id="3.40.50.720">
    <property type="entry name" value="NAD(P)-binding Rossmann-like Domain"/>
    <property type="match status" value="2"/>
</dbReference>
<dbReference type="EMBL" id="LVYI01000001">
    <property type="protein sequence ID" value="OAP64883.1"/>
    <property type="molecule type" value="Genomic_DNA"/>
</dbReference>
<evidence type="ECO:0000313" key="6">
    <source>
        <dbReference type="EMBL" id="OAP64883.1"/>
    </source>
</evidence>
<dbReference type="GO" id="GO:0016618">
    <property type="term" value="F:hydroxypyruvate reductase [NAD(P)H] activity"/>
    <property type="evidence" value="ECO:0007669"/>
    <property type="project" value="TreeGrafter"/>
</dbReference>
<dbReference type="PROSITE" id="PS00065">
    <property type="entry name" value="D_2_HYDROXYACID_DH_1"/>
    <property type="match status" value="1"/>
</dbReference>
<feature type="domain" description="D-isomer specific 2-hydroxyacid dehydrogenase catalytic" evidence="4">
    <location>
        <begin position="106"/>
        <end position="374"/>
    </location>
</feature>
<feature type="compositionally biased region" description="Polar residues" evidence="3">
    <location>
        <begin position="1"/>
        <end position="15"/>
    </location>
</feature>
<evidence type="ECO:0000256" key="3">
    <source>
        <dbReference type="SAM" id="MobiDB-lite"/>
    </source>
</evidence>
<dbReference type="GeneID" id="30005025"/>
<dbReference type="InterPro" id="IPR036291">
    <property type="entry name" value="NAD(P)-bd_dom_sf"/>
</dbReference>
<comment type="similarity">
    <text evidence="2">Belongs to the D-isomer specific 2-hydroxyacid dehydrogenase family.</text>
</comment>
<dbReference type="GO" id="GO:0051287">
    <property type="term" value="F:NAD binding"/>
    <property type="evidence" value="ECO:0007669"/>
    <property type="project" value="InterPro"/>
</dbReference>
<dbReference type="PANTHER" id="PTHR10996:SF281">
    <property type="entry name" value="D-ISOMER SPECIFIC 2-HYDROXYACID DEHYDROGENASE NAD-BINDING DOMAIN-CONTAINING PROTEIN-RELATED"/>
    <property type="match status" value="1"/>
</dbReference>
<gene>
    <name evidence="6" type="ORF">AYL99_00855</name>
</gene>
<sequence length="386" mass="41978">MPSTHPNGIITNGDSSVGDGAPSRKTKPTVLFVNSSVREIDAARWKDIQTRFDILDYDCSTVDEFMACVKTPGHPYTRIDALVWTGWFKAGPFAPQTELLLRGEPLELMPPSLKLICCSGHGYDHADVARMTERGILYCNTPEACTEATANVGLMLILNAFRYLSFAERCARTLEDGGWNKSRTLGSRAIDPEGQVLGIVGMGSIGRAIARKAATALGMEIHYYNRRQLSERDEMLAPGCRATYHASLDSLVSAADCLCLACGCTPDMVHMLSTPQFNLAKPTGLRIVNVGRGALIDETALLSAIEAGKVIGVGLDVHADEPNINPALRENYMVTVLPHIGTCSRTSWANIEKKQLDDLDEFFFGSGKPRNAVNKQVCGQSWGSHS</sequence>
<dbReference type="RefSeq" id="XP_018698250.1">
    <property type="nucleotide sequence ID" value="XM_018832371.1"/>
</dbReference>
<evidence type="ECO:0000256" key="2">
    <source>
        <dbReference type="RuleBase" id="RU003719"/>
    </source>
</evidence>
<keyword evidence="7" id="KW-1185">Reference proteome</keyword>
<evidence type="ECO:0008006" key="8">
    <source>
        <dbReference type="Google" id="ProtNLM"/>
    </source>
</evidence>
<reference evidence="6 7" key="1">
    <citation type="submission" date="2016-04" db="EMBL/GenBank/DDBJ databases">
        <title>Draft genome of Fonsecaea erecta CBS 125763.</title>
        <authorList>
            <person name="Weiss V.A."/>
            <person name="Vicente V.A."/>
            <person name="Raittz R.T."/>
            <person name="Moreno L.F."/>
            <person name="De Souza E.M."/>
            <person name="Pedrosa F.O."/>
            <person name="Steffens M.B."/>
            <person name="Faoro H."/>
            <person name="Tadra-Sfeir M.Z."/>
            <person name="Najafzadeh M.J."/>
            <person name="Felipe M.S."/>
            <person name="Teixeira M."/>
            <person name="Sun J."/>
            <person name="Xi L."/>
            <person name="Gomes R."/>
            <person name="De Azevedo C.M."/>
            <person name="Salgado C.G."/>
            <person name="Da Silva M.B."/>
            <person name="Nascimento M.F."/>
            <person name="Queiroz-Telles F."/>
            <person name="Attili D.S."/>
            <person name="Gorbushina A."/>
        </authorList>
    </citation>
    <scope>NUCLEOTIDE SEQUENCE [LARGE SCALE GENOMIC DNA]</scope>
    <source>
        <strain evidence="6 7">CBS 125763</strain>
    </source>
</reference>
<dbReference type="PANTHER" id="PTHR10996">
    <property type="entry name" value="2-HYDROXYACID DEHYDROGENASE-RELATED"/>
    <property type="match status" value="1"/>
</dbReference>
<evidence type="ECO:0000259" key="5">
    <source>
        <dbReference type="Pfam" id="PF02826"/>
    </source>
</evidence>
<keyword evidence="1 2" id="KW-0560">Oxidoreductase</keyword>
<dbReference type="GO" id="GO:0030267">
    <property type="term" value="F:glyoxylate reductase (NADPH) activity"/>
    <property type="evidence" value="ECO:0007669"/>
    <property type="project" value="TreeGrafter"/>
</dbReference>
<dbReference type="Proteomes" id="UP000078343">
    <property type="component" value="Unassembled WGS sequence"/>
</dbReference>
<dbReference type="InterPro" id="IPR006139">
    <property type="entry name" value="D-isomer_2_OHA_DH_cat_dom"/>
</dbReference>
<dbReference type="CDD" id="cd12168">
    <property type="entry name" value="Mand_dh_like"/>
    <property type="match status" value="1"/>
</dbReference>
<comment type="caution">
    <text evidence="6">The sequence shown here is derived from an EMBL/GenBank/DDBJ whole genome shotgun (WGS) entry which is preliminary data.</text>
</comment>
<proteinExistence type="inferred from homology"/>
<dbReference type="GO" id="GO:0005829">
    <property type="term" value="C:cytosol"/>
    <property type="evidence" value="ECO:0007669"/>
    <property type="project" value="TreeGrafter"/>
</dbReference>
<dbReference type="AlphaFoldDB" id="A0A179A0C7"/>
<protein>
    <recommendedName>
        <fullName evidence="8">D-isomer specific 2-hydroxyacid dehydrogenase NAD-binding domain-containing protein</fullName>
    </recommendedName>
</protein>
<evidence type="ECO:0000313" key="7">
    <source>
        <dbReference type="Proteomes" id="UP000078343"/>
    </source>
</evidence>
<dbReference type="InterPro" id="IPR006140">
    <property type="entry name" value="D-isomer_DH_NAD-bd"/>
</dbReference>